<proteinExistence type="predicted"/>
<sequence length="70" mass="7335">MKTTLNLQDADGFYEQLLDAHEGLSREQSELLNARLILLLANQVGDAKVLAECVRAAAQVPPASAGGSAA</sequence>
<comment type="caution">
    <text evidence="1">The sequence shown here is derived from an EMBL/GenBank/DDBJ whole genome shotgun (WGS) entry which is preliminary data.</text>
</comment>
<gene>
    <name evidence="1" type="ORF">I8E28_17770</name>
</gene>
<dbReference type="AlphaFoldDB" id="A0A934Q3N1"/>
<reference evidence="1" key="1">
    <citation type="submission" date="2020-12" db="EMBL/GenBank/DDBJ databases">
        <title>Ramlibacter sp. nov., isolated from a freshwater alga, Cryptomonas.</title>
        <authorList>
            <person name="Kim H.M."/>
            <person name="Jeon C.O."/>
        </authorList>
    </citation>
    <scope>NUCLEOTIDE SEQUENCE</scope>
    <source>
        <strain evidence="1">CrO1</strain>
    </source>
</reference>
<accession>A0A934Q3N1</accession>
<dbReference type="Pfam" id="PF10932">
    <property type="entry name" value="DUF2783"/>
    <property type="match status" value="1"/>
</dbReference>
<evidence type="ECO:0000313" key="1">
    <source>
        <dbReference type="EMBL" id="MBK0394456.1"/>
    </source>
</evidence>
<protein>
    <submittedName>
        <fullName evidence="1">DUF2783 domain-containing protein</fullName>
    </submittedName>
</protein>
<keyword evidence="2" id="KW-1185">Reference proteome</keyword>
<evidence type="ECO:0000313" key="2">
    <source>
        <dbReference type="Proteomes" id="UP000617041"/>
    </source>
</evidence>
<name>A0A934Q3N1_9BURK</name>
<dbReference type="Proteomes" id="UP000617041">
    <property type="component" value="Unassembled WGS sequence"/>
</dbReference>
<dbReference type="RefSeq" id="WP_200789545.1">
    <property type="nucleotide sequence ID" value="NZ_JAEDAO010000001.1"/>
</dbReference>
<organism evidence="1 2">
    <name type="scientific">Ramlibacter algicola</name>
    <dbReference type="NCBI Taxonomy" id="2795217"/>
    <lineage>
        <taxon>Bacteria</taxon>
        <taxon>Pseudomonadati</taxon>
        <taxon>Pseudomonadota</taxon>
        <taxon>Betaproteobacteria</taxon>
        <taxon>Burkholderiales</taxon>
        <taxon>Comamonadaceae</taxon>
        <taxon>Ramlibacter</taxon>
    </lineage>
</organism>
<dbReference type="InterPro" id="IPR021233">
    <property type="entry name" value="DUF2783"/>
</dbReference>
<dbReference type="EMBL" id="JAEDAO010000001">
    <property type="protein sequence ID" value="MBK0394456.1"/>
    <property type="molecule type" value="Genomic_DNA"/>
</dbReference>